<dbReference type="OrthoDB" id="1910234at2759"/>
<proteinExistence type="predicted"/>
<keyword evidence="2" id="KW-1185">Reference proteome</keyword>
<dbReference type="PANTHER" id="PTHR32246">
    <property type="entry name" value="INGRESSION PROTEIN FIC1"/>
    <property type="match status" value="1"/>
</dbReference>
<name>A0A6A4PWC0_LUPAL</name>
<accession>A0A6A4PWC0</accession>
<comment type="caution">
    <text evidence="1">The sequence shown here is derived from an EMBL/GenBank/DDBJ whole genome shotgun (WGS) entry which is preliminary data.</text>
</comment>
<reference evidence="2" key="1">
    <citation type="journal article" date="2020" name="Nat. Commun.">
        <title>Genome sequence of the cluster root forming white lupin.</title>
        <authorList>
            <person name="Hufnagel B."/>
            <person name="Marques A."/>
            <person name="Soriano A."/>
            <person name="Marques L."/>
            <person name="Divol F."/>
            <person name="Doumas P."/>
            <person name="Sallet E."/>
            <person name="Mancinotti D."/>
            <person name="Carrere S."/>
            <person name="Marande W."/>
            <person name="Arribat S."/>
            <person name="Keller J."/>
            <person name="Huneau C."/>
            <person name="Blein T."/>
            <person name="Aime D."/>
            <person name="Laguerre M."/>
            <person name="Taylor J."/>
            <person name="Schubert V."/>
            <person name="Nelson M."/>
            <person name="Geu-Flores F."/>
            <person name="Crespi M."/>
            <person name="Gallardo-Guerrero K."/>
            <person name="Delaux P.-M."/>
            <person name="Salse J."/>
            <person name="Berges H."/>
            <person name="Guyot R."/>
            <person name="Gouzy J."/>
            <person name="Peret B."/>
        </authorList>
    </citation>
    <scope>NUCLEOTIDE SEQUENCE [LARGE SCALE GENOMIC DNA]</scope>
    <source>
        <strain evidence="2">cv. Amiga</strain>
    </source>
</reference>
<dbReference type="InterPro" id="IPR044750">
    <property type="entry name" value="C2_SRC2/BAP"/>
</dbReference>
<dbReference type="PANTHER" id="PTHR32246:SF15">
    <property type="entry name" value="CALCIUM-DEPENDENT LIPID-BINDING (CALB DOMAIN) FAMILY PROTEIN"/>
    <property type="match status" value="1"/>
</dbReference>
<dbReference type="PROSITE" id="PS50004">
    <property type="entry name" value="C2"/>
    <property type="match status" value="1"/>
</dbReference>
<dbReference type="SMART" id="SM00239">
    <property type="entry name" value="C2"/>
    <property type="match status" value="1"/>
</dbReference>
<dbReference type="AlphaFoldDB" id="A0A6A4PWC0"/>
<dbReference type="CDD" id="cd04051">
    <property type="entry name" value="C2_SRC2_like"/>
    <property type="match status" value="1"/>
</dbReference>
<dbReference type="InterPro" id="IPR035892">
    <property type="entry name" value="C2_domain_sf"/>
</dbReference>
<sequence>MGKIWVEVCLISARGVQGSLSLWKRQWYAVGWVDPNNKHCTKVDASGNANPVWKTKFAIQLHDSEPNFQDLELHLEVYSRDPFFLTEKLHGSANIVLKEFLVNNSEISRAGNEEVGSYQLRRKKSNKPRGFIDVSIRVSQDKEDPNSHQGDGGGIDLIDRGDNIQLNTEGGFGQVNMHQVPQSSLHGPQKQQHGNVPYNSHHSVPFPTNYSNPYVGGPNYPASAGPSYYQPPRPPPSLPQVPSNFGYVPTNFLPSNYGMAPSYINMPSSSSSSSGAVPPRQRVPPPAGFAIGAGAGALTAGAVMFGDDFLSGFGVPSGLGDPTITIATDPLF</sequence>
<dbReference type="GO" id="GO:0006952">
    <property type="term" value="P:defense response"/>
    <property type="evidence" value="ECO:0007669"/>
    <property type="project" value="InterPro"/>
</dbReference>
<dbReference type="Proteomes" id="UP000447434">
    <property type="component" value="Chromosome 10"/>
</dbReference>
<evidence type="ECO:0000313" key="1">
    <source>
        <dbReference type="EMBL" id="KAE9605967.1"/>
    </source>
</evidence>
<organism evidence="1 2">
    <name type="scientific">Lupinus albus</name>
    <name type="common">White lupine</name>
    <name type="synonym">Lupinus termis</name>
    <dbReference type="NCBI Taxonomy" id="3870"/>
    <lineage>
        <taxon>Eukaryota</taxon>
        <taxon>Viridiplantae</taxon>
        <taxon>Streptophyta</taxon>
        <taxon>Embryophyta</taxon>
        <taxon>Tracheophyta</taxon>
        <taxon>Spermatophyta</taxon>
        <taxon>Magnoliopsida</taxon>
        <taxon>eudicotyledons</taxon>
        <taxon>Gunneridae</taxon>
        <taxon>Pentapetalae</taxon>
        <taxon>rosids</taxon>
        <taxon>fabids</taxon>
        <taxon>Fabales</taxon>
        <taxon>Fabaceae</taxon>
        <taxon>Papilionoideae</taxon>
        <taxon>50 kb inversion clade</taxon>
        <taxon>genistoids sensu lato</taxon>
        <taxon>core genistoids</taxon>
        <taxon>Genisteae</taxon>
        <taxon>Lupinus</taxon>
    </lineage>
</organism>
<dbReference type="EMBL" id="WOCE01000010">
    <property type="protein sequence ID" value="KAE9605967.1"/>
    <property type="molecule type" value="Genomic_DNA"/>
</dbReference>
<evidence type="ECO:0000313" key="2">
    <source>
        <dbReference type="Proteomes" id="UP000447434"/>
    </source>
</evidence>
<gene>
    <name evidence="1" type="ORF">Lalb_Chr10g0102911</name>
</gene>
<dbReference type="Pfam" id="PF00168">
    <property type="entry name" value="C2"/>
    <property type="match status" value="1"/>
</dbReference>
<dbReference type="InterPro" id="IPR000008">
    <property type="entry name" value="C2_dom"/>
</dbReference>
<protein>
    <submittedName>
        <fullName evidence="1">Putative C2 domain-containing protein</fullName>
    </submittedName>
</protein>
<dbReference type="SUPFAM" id="SSF49562">
    <property type="entry name" value="C2 domain (Calcium/lipid-binding domain, CaLB)"/>
    <property type="match status" value="1"/>
</dbReference>
<dbReference type="Gene3D" id="2.60.40.150">
    <property type="entry name" value="C2 domain"/>
    <property type="match status" value="1"/>
</dbReference>